<evidence type="ECO:0000313" key="7">
    <source>
        <dbReference type="Proteomes" id="UP000800035"/>
    </source>
</evidence>
<proteinExistence type="inferred from homology"/>
<dbReference type="PANTHER" id="PTHR10357">
    <property type="entry name" value="ALPHA-AMYLASE FAMILY MEMBER"/>
    <property type="match status" value="1"/>
</dbReference>
<dbReference type="Gene3D" id="3.20.20.80">
    <property type="entry name" value="Glycosidases"/>
    <property type="match status" value="1"/>
</dbReference>
<sequence>MGFTALWISPITAQVPNAYHGYYQTDLYSVNSEFGSADDLKNLVSAVHAKGMYLMLDIVPNHMAYPGCPDKVDYASFNVMGQPSHFHAFCPLQNMQNQTEVEHCWLGNCNMAMPDLKTDDEQVANELNYWVKQRVSRTTL</sequence>
<organism evidence="6 7">
    <name type="scientific">Byssothecium circinans</name>
    <dbReference type="NCBI Taxonomy" id="147558"/>
    <lineage>
        <taxon>Eukaryota</taxon>
        <taxon>Fungi</taxon>
        <taxon>Dikarya</taxon>
        <taxon>Ascomycota</taxon>
        <taxon>Pezizomycotina</taxon>
        <taxon>Dothideomycetes</taxon>
        <taxon>Pleosporomycetidae</taxon>
        <taxon>Pleosporales</taxon>
        <taxon>Massarineae</taxon>
        <taxon>Massarinaceae</taxon>
        <taxon>Byssothecium</taxon>
    </lineage>
</organism>
<dbReference type="InterPro" id="IPR017853">
    <property type="entry name" value="GH"/>
</dbReference>
<dbReference type="GO" id="GO:0005975">
    <property type="term" value="P:carbohydrate metabolic process"/>
    <property type="evidence" value="ECO:0007669"/>
    <property type="project" value="InterPro"/>
</dbReference>
<dbReference type="GO" id="GO:0046872">
    <property type="term" value="F:metal ion binding"/>
    <property type="evidence" value="ECO:0007669"/>
    <property type="project" value="UniProtKB-KW"/>
</dbReference>
<evidence type="ECO:0000259" key="5">
    <source>
        <dbReference type="Pfam" id="PF00128"/>
    </source>
</evidence>
<keyword evidence="3" id="KW-0479">Metal-binding</keyword>
<comment type="cofactor">
    <cofactor evidence="1">
        <name>Ca(2+)</name>
        <dbReference type="ChEBI" id="CHEBI:29108"/>
    </cofactor>
</comment>
<protein>
    <submittedName>
        <fullName evidence="6">Glycoside hydrolase</fullName>
    </submittedName>
</protein>
<dbReference type="Proteomes" id="UP000800035">
    <property type="component" value="Unassembled WGS sequence"/>
</dbReference>
<dbReference type="InterPro" id="IPR006047">
    <property type="entry name" value="GH13_cat_dom"/>
</dbReference>
<keyword evidence="7" id="KW-1185">Reference proteome</keyword>
<evidence type="ECO:0000256" key="3">
    <source>
        <dbReference type="ARBA" id="ARBA00022723"/>
    </source>
</evidence>
<evidence type="ECO:0000256" key="4">
    <source>
        <dbReference type="ARBA" id="ARBA00022729"/>
    </source>
</evidence>
<dbReference type="OrthoDB" id="204980at2759"/>
<reference evidence="6" key="1">
    <citation type="journal article" date="2020" name="Stud. Mycol.">
        <title>101 Dothideomycetes genomes: a test case for predicting lifestyles and emergence of pathogens.</title>
        <authorList>
            <person name="Haridas S."/>
            <person name="Albert R."/>
            <person name="Binder M."/>
            <person name="Bloem J."/>
            <person name="Labutti K."/>
            <person name="Salamov A."/>
            <person name="Andreopoulos B."/>
            <person name="Baker S."/>
            <person name="Barry K."/>
            <person name="Bills G."/>
            <person name="Bluhm B."/>
            <person name="Cannon C."/>
            <person name="Castanera R."/>
            <person name="Culley D."/>
            <person name="Daum C."/>
            <person name="Ezra D."/>
            <person name="Gonzalez J."/>
            <person name="Henrissat B."/>
            <person name="Kuo A."/>
            <person name="Liang C."/>
            <person name="Lipzen A."/>
            <person name="Lutzoni F."/>
            <person name="Magnuson J."/>
            <person name="Mondo S."/>
            <person name="Nolan M."/>
            <person name="Ohm R."/>
            <person name="Pangilinan J."/>
            <person name="Park H.-J."/>
            <person name="Ramirez L."/>
            <person name="Alfaro M."/>
            <person name="Sun H."/>
            <person name="Tritt A."/>
            <person name="Yoshinaga Y."/>
            <person name="Zwiers L.-H."/>
            <person name="Turgeon B."/>
            <person name="Goodwin S."/>
            <person name="Spatafora J."/>
            <person name="Crous P."/>
            <person name="Grigoriev I."/>
        </authorList>
    </citation>
    <scope>NUCLEOTIDE SEQUENCE</scope>
    <source>
        <strain evidence="6">CBS 675.92</strain>
    </source>
</reference>
<evidence type="ECO:0000313" key="6">
    <source>
        <dbReference type="EMBL" id="KAF1951513.1"/>
    </source>
</evidence>
<comment type="similarity">
    <text evidence="2">Belongs to the glycosyl hydrolase 13 family.</text>
</comment>
<evidence type="ECO:0000256" key="1">
    <source>
        <dbReference type="ARBA" id="ARBA00001913"/>
    </source>
</evidence>
<dbReference type="SUPFAM" id="SSF51445">
    <property type="entry name" value="(Trans)glycosidases"/>
    <property type="match status" value="1"/>
</dbReference>
<name>A0A6A5TFB9_9PLEO</name>
<dbReference type="PANTHER" id="PTHR10357:SF215">
    <property type="entry name" value="ALPHA-AMYLASE 1"/>
    <property type="match status" value="1"/>
</dbReference>
<dbReference type="EMBL" id="ML977016">
    <property type="protein sequence ID" value="KAF1951513.1"/>
    <property type="molecule type" value="Genomic_DNA"/>
</dbReference>
<accession>A0A6A5TFB9</accession>
<feature type="domain" description="Glycosyl hydrolase family 13 catalytic" evidence="5">
    <location>
        <begin position="1"/>
        <end position="133"/>
    </location>
</feature>
<dbReference type="GO" id="GO:0016787">
    <property type="term" value="F:hydrolase activity"/>
    <property type="evidence" value="ECO:0007669"/>
    <property type="project" value="UniProtKB-KW"/>
</dbReference>
<keyword evidence="4" id="KW-0732">Signal</keyword>
<keyword evidence="6" id="KW-0378">Hydrolase</keyword>
<gene>
    <name evidence="6" type="ORF">CC80DRAFT_495933</name>
</gene>
<dbReference type="AlphaFoldDB" id="A0A6A5TFB9"/>
<evidence type="ECO:0000256" key="2">
    <source>
        <dbReference type="ARBA" id="ARBA00008061"/>
    </source>
</evidence>
<dbReference type="Pfam" id="PF00128">
    <property type="entry name" value="Alpha-amylase"/>
    <property type="match status" value="1"/>
</dbReference>